<comment type="caution">
    <text evidence="2">The sequence shown here is derived from an EMBL/GenBank/DDBJ whole genome shotgun (WGS) entry which is preliminary data.</text>
</comment>
<dbReference type="CDD" id="cd00761">
    <property type="entry name" value="Glyco_tranf_GTA_type"/>
    <property type="match status" value="1"/>
</dbReference>
<dbReference type="Gene3D" id="3.90.550.10">
    <property type="entry name" value="Spore Coat Polysaccharide Biosynthesis Protein SpsA, Chain A"/>
    <property type="match status" value="1"/>
</dbReference>
<evidence type="ECO:0000259" key="1">
    <source>
        <dbReference type="Pfam" id="PF00535"/>
    </source>
</evidence>
<evidence type="ECO:0000313" key="2">
    <source>
        <dbReference type="EMBL" id="HIY79071.1"/>
    </source>
</evidence>
<reference evidence="2" key="1">
    <citation type="journal article" date="2021" name="PeerJ">
        <title>Extensive microbial diversity within the chicken gut microbiome revealed by metagenomics and culture.</title>
        <authorList>
            <person name="Gilroy R."/>
            <person name="Ravi A."/>
            <person name="Getino M."/>
            <person name="Pursley I."/>
            <person name="Horton D.L."/>
            <person name="Alikhan N.F."/>
            <person name="Baker D."/>
            <person name="Gharbi K."/>
            <person name="Hall N."/>
            <person name="Watson M."/>
            <person name="Adriaenssens E.M."/>
            <person name="Foster-Nyarko E."/>
            <person name="Jarju S."/>
            <person name="Secka A."/>
            <person name="Antonio M."/>
            <person name="Oren A."/>
            <person name="Chaudhuri R.R."/>
            <person name="La Ragione R."/>
            <person name="Hildebrand F."/>
            <person name="Pallen M.J."/>
        </authorList>
    </citation>
    <scope>NUCLEOTIDE SEQUENCE</scope>
    <source>
        <strain evidence="2">ChiHjej10B9-743</strain>
    </source>
</reference>
<dbReference type="EMBL" id="DXCP01000006">
    <property type="protein sequence ID" value="HIY79071.1"/>
    <property type="molecule type" value="Genomic_DNA"/>
</dbReference>
<reference evidence="2" key="2">
    <citation type="submission" date="2021-04" db="EMBL/GenBank/DDBJ databases">
        <authorList>
            <person name="Gilroy R."/>
        </authorList>
    </citation>
    <scope>NUCLEOTIDE SEQUENCE</scope>
    <source>
        <strain evidence="2">ChiHjej10B9-743</strain>
    </source>
</reference>
<evidence type="ECO:0000313" key="3">
    <source>
        <dbReference type="Proteomes" id="UP000824133"/>
    </source>
</evidence>
<feature type="domain" description="Glycosyltransferase 2-like" evidence="1">
    <location>
        <begin position="14"/>
        <end position="130"/>
    </location>
</feature>
<dbReference type="InterPro" id="IPR001173">
    <property type="entry name" value="Glyco_trans_2-like"/>
</dbReference>
<dbReference type="Proteomes" id="UP000824133">
    <property type="component" value="Unassembled WGS sequence"/>
</dbReference>
<dbReference type="AlphaFoldDB" id="A0A9D1Z8W5"/>
<dbReference type="EC" id="2.4.-.-" evidence="2"/>
<dbReference type="PANTHER" id="PTHR22916:SF3">
    <property type="entry name" value="UDP-GLCNAC:BETAGAL BETA-1,3-N-ACETYLGLUCOSAMINYLTRANSFERASE-LIKE PROTEIN 1"/>
    <property type="match status" value="1"/>
</dbReference>
<dbReference type="GO" id="GO:0016758">
    <property type="term" value="F:hexosyltransferase activity"/>
    <property type="evidence" value="ECO:0007669"/>
    <property type="project" value="UniProtKB-ARBA"/>
</dbReference>
<proteinExistence type="predicted"/>
<gene>
    <name evidence="2" type="ORF">IAA42_01365</name>
</gene>
<name>A0A9D1Z8W5_9ACTN</name>
<dbReference type="PANTHER" id="PTHR22916">
    <property type="entry name" value="GLYCOSYLTRANSFERASE"/>
    <property type="match status" value="1"/>
</dbReference>
<dbReference type="SUPFAM" id="SSF53448">
    <property type="entry name" value="Nucleotide-diphospho-sugar transferases"/>
    <property type="match status" value="1"/>
</dbReference>
<sequence>MEQECRAGEKPEVSVLIPIYNVERYLAACLDSLVAQSFADFEAICINDGSTDGSRAIVQRYLDADARFRVIDKENSGYGASMNRGLDAARGRYVAILESDDLFEPDALTLLHDAAEKNNADVAKANFNLYWSTPEERRELFRVVDEREAGTTLRPLDDFSVFFRKPSIWSALYRRGFLVENGIRFLETPGASYQDSGFNFKVWAAARRAAFIPDAVLNYRQDNEQSSVNSSGKMFCVCDEYAEMEHFVRMRGGAEETALLGILQRMRLDSYLWNYDRLAPDLRPAFAERAAADFRAALERGGLDLSLFEPAARADLDALVADPTTFCTERDAARGTLGSFKRYLHLGGPSLVARVVWFRLFGRSRRGIDARGAAL</sequence>
<keyword evidence="2" id="KW-0328">Glycosyltransferase</keyword>
<dbReference type="InterPro" id="IPR029044">
    <property type="entry name" value="Nucleotide-diphossugar_trans"/>
</dbReference>
<dbReference type="Pfam" id="PF00535">
    <property type="entry name" value="Glycos_transf_2"/>
    <property type="match status" value="1"/>
</dbReference>
<accession>A0A9D1Z8W5</accession>
<organism evidence="2 3">
    <name type="scientific">Candidatus Olsenella excrementavium</name>
    <dbReference type="NCBI Taxonomy" id="2838709"/>
    <lineage>
        <taxon>Bacteria</taxon>
        <taxon>Bacillati</taxon>
        <taxon>Actinomycetota</taxon>
        <taxon>Coriobacteriia</taxon>
        <taxon>Coriobacteriales</taxon>
        <taxon>Atopobiaceae</taxon>
        <taxon>Olsenella</taxon>
    </lineage>
</organism>
<protein>
    <submittedName>
        <fullName evidence="2">Glycosyltransferase</fullName>
        <ecNumber evidence="2">2.4.-.-</ecNumber>
    </submittedName>
</protein>
<keyword evidence="2" id="KW-0808">Transferase</keyword>